<evidence type="ECO:0000313" key="3">
    <source>
        <dbReference type="Proteomes" id="UP000609323"/>
    </source>
</evidence>
<feature type="compositionally biased region" description="Polar residues" evidence="1">
    <location>
        <begin position="244"/>
        <end position="257"/>
    </location>
</feature>
<gene>
    <name evidence="2" type="ORF">GCM10010917_20300</name>
</gene>
<evidence type="ECO:0000256" key="1">
    <source>
        <dbReference type="SAM" id="MobiDB-lite"/>
    </source>
</evidence>
<dbReference type="NCBIfam" id="TIGR02832">
    <property type="entry name" value="spo_yunB"/>
    <property type="match status" value="1"/>
</dbReference>
<proteinExistence type="predicted"/>
<dbReference type="Proteomes" id="UP000609323">
    <property type="component" value="Unassembled WGS sequence"/>
</dbReference>
<comment type="caution">
    <text evidence="2">The sequence shown here is derived from an EMBL/GenBank/DDBJ whole genome shotgun (WGS) entry which is preliminary data.</text>
</comment>
<feature type="region of interest" description="Disordered" evidence="1">
    <location>
        <begin position="196"/>
        <end position="257"/>
    </location>
</feature>
<reference evidence="3" key="1">
    <citation type="journal article" date="2019" name="Int. J. Syst. Evol. Microbiol.">
        <title>The Global Catalogue of Microorganisms (GCM) 10K type strain sequencing project: providing services to taxonomists for standard genome sequencing and annotation.</title>
        <authorList>
            <consortium name="The Broad Institute Genomics Platform"/>
            <consortium name="The Broad Institute Genome Sequencing Center for Infectious Disease"/>
            <person name="Wu L."/>
            <person name="Ma J."/>
        </authorList>
    </citation>
    <scope>NUCLEOTIDE SEQUENCE [LARGE SCALE GENOMIC DNA]</scope>
    <source>
        <strain evidence="3">CGMCC 1.15044</strain>
    </source>
</reference>
<sequence length="257" mass="27386">MFVQMFNYVERRMDGPLMELAKIRLKQIATESLNEAISEQVANGKQYGNLVDWKTDANGKITGFVLNYKSHMEITSDTVQTVKRTLDRVSKLNEKIPLGQALGSTIIASFGPRIPIRMEPQSDVKVDLNTRKQDAGINTILVEVYLHIRTEVSVVVPFNMGPQVVETDIPVSYLMVVGDVPMYYYDNKGQPVGENGANAPNIALPSQPSGTGAASGSSAGSPSGLSSGSLSGTEISSSPGSSTDLQSGSGGTSTVTP</sequence>
<name>A0ABQ1G0G9_9BACL</name>
<evidence type="ECO:0008006" key="4">
    <source>
        <dbReference type="Google" id="ProtNLM"/>
    </source>
</evidence>
<dbReference type="Pfam" id="PF09560">
    <property type="entry name" value="Spore_YunB"/>
    <property type="match status" value="1"/>
</dbReference>
<keyword evidence="3" id="KW-1185">Reference proteome</keyword>
<accession>A0ABQ1G0G9</accession>
<organism evidence="2 3">
    <name type="scientific">Paenibacillus physcomitrellae</name>
    <dbReference type="NCBI Taxonomy" id="1619311"/>
    <lineage>
        <taxon>Bacteria</taxon>
        <taxon>Bacillati</taxon>
        <taxon>Bacillota</taxon>
        <taxon>Bacilli</taxon>
        <taxon>Bacillales</taxon>
        <taxon>Paenibacillaceae</taxon>
        <taxon>Paenibacillus</taxon>
    </lineage>
</organism>
<protein>
    <recommendedName>
        <fullName evidence="4">Sporulation protein YunB</fullName>
    </recommendedName>
</protein>
<dbReference type="EMBL" id="BMHF01000006">
    <property type="protein sequence ID" value="GGA35020.1"/>
    <property type="molecule type" value="Genomic_DNA"/>
</dbReference>
<evidence type="ECO:0000313" key="2">
    <source>
        <dbReference type="EMBL" id="GGA35020.1"/>
    </source>
</evidence>
<feature type="compositionally biased region" description="Low complexity" evidence="1">
    <location>
        <begin position="206"/>
        <end position="243"/>
    </location>
</feature>
<dbReference type="InterPro" id="IPR014197">
    <property type="entry name" value="Sporulation_prot_YunB"/>
</dbReference>